<sequence>MFEIEIPEPFWQDGWKNIVMCHICGLKSYAAQFFGDKLNDHHLSTTMSTHLIEILRVSDRYGFSAADMLCPKCGAKSDVTTGNKIINLMAGSPL</sequence>
<dbReference type="AlphaFoldDB" id="A0A0F9TQG6"/>
<accession>A0A0F9TQG6</accession>
<dbReference type="EMBL" id="LAZR01000213">
    <property type="protein sequence ID" value="KKN81594.1"/>
    <property type="molecule type" value="Genomic_DNA"/>
</dbReference>
<protein>
    <submittedName>
        <fullName evidence="1">Uncharacterized protein</fullName>
    </submittedName>
</protein>
<comment type="caution">
    <text evidence="1">The sequence shown here is derived from an EMBL/GenBank/DDBJ whole genome shotgun (WGS) entry which is preliminary data.</text>
</comment>
<organism evidence="1">
    <name type="scientific">marine sediment metagenome</name>
    <dbReference type="NCBI Taxonomy" id="412755"/>
    <lineage>
        <taxon>unclassified sequences</taxon>
        <taxon>metagenomes</taxon>
        <taxon>ecological metagenomes</taxon>
    </lineage>
</organism>
<name>A0A0F9TQG6_9ZZZZ</name>
<evidence type="ECO:0000313" key="1">
    <source>
        <dbReference type="EMBL" id="KKN81594.1"/>
    </source>
</evidence>
<reference evidence="1" key="1">
    <citation type="journal article" date="2015" name="Nature">
        <title>Complex archaea that bridge the gap between prokaryotes and eukaryotes.</title>
        <authorList>
            <person name="Spang A."/>
            <person name="Saw J.H."/>
            <person name="Jorgensen S.L."/>
            <person name="Zaremba-Niedzwiedzka K."/>
            <person name="Martijn J."/>
            <person name="Lind A.E."/>
            <person name="van Eijk R."/>
            <person name="Schleper C."/>
            <person name="Guy L."/>
            <person name="Ettema T.J."/>
        </authorList>
    </citation>
    <scope>NUCLEOTIDE SEQUENCE</scope>
</reference>
<gene>
    <name evidence="1" type="ORF">LCGC14_0318620</name>
</gene>
<proteinExistence type="predicted"/>